<dbReference type="InterPro" id="IPR050390">
    <property type="entry name" value="C5-Methyltransferase"/>
</dbReference>
<name>A0A4Z0H6H0_9BACI</name>
<dbReference type="PROSITE" id="PS51679">
    <property type="entry name" value="SAM_MT_C5"/>
    <property type="match status" value="1"/>
</dbReference>
<dbReference type="SUPFAM" id="SSF53335">
    <property type="entry name" value="S-adenosyl-L-methionine-dependent methyltransferases"/>
    <property type="match status" value="1"/>
</dbReference>
<comment type="similarity">
    <text evidence="5 6">Belongs to the class I-like SAM-binding methyltransferase superfamily. C5-methyltransferase family.</text>
</comment>
<sequence length="422" mass="47860">MNVIDLFAGCGGLTEGFKQTNAFNTIAAVEWEKTPLENLNYRLKNKWGITDAQRRTIHFDIQRTDELFRGWNNDPDFGDGEGLDSLVAESGGVDVIIGGPPCQAYSLAGRVRDKDGMKNDYRNYLFESYLKVVERYKPKVLIFENVQGMLSAKPGGTPISQLITQGFEDIGYELIGDIKSNALIDMSEYGVPQKRKRVILVAVNKNTYSDTQKVLSTFYNEILPKYKEELSTVEDAIADLPPLVPLSEEEKQGGRKMSHNPKEYNVLNHTPRFHNQRDISIFKELAEDLQEGTNRFTSSEALKNLYTEKTGKTSNVHKYYVLRWNEAGNTIPAHLYKDGLRHIHPDPAQARSITVREAARLQTFPDDYEFTGTSSDQYKMIGNAVPPKFSYKLAQAILDLVFSRFNADEFTEQMSMENSFSI</sequence>
<dbReference type="InterPro" id="IPR001525">
    <property type="entry name" value="C5_MeTfrase"/>
</dbReference>
<organism evidence="8 9">
    <name type="scientific">Halobacillus salinus</name>
    <dbReference type="NCBI Taxonomy" id="192814"/>
    <lineage>
        <taxon>Bacteria</taxon>
        <taxon>Bacillati</taxon>
        <taxon>Bacillota</taxon>
        <taxon>Bacilli</taxon>
        <taxon>Bacillales</taxon>
        <taxon>Bacillaceae</taxon>
        <taxon>Halobacillus</taxon>
    </lineage>
</organism>
<keyword evidence="4" id="KW-0680">Restriction system</keyword>
<dbReference type="GO" id="GO:0009307">
    <property type="term" value="P:DNA restriction-modification system"/>
    <property type="evidence" value="ECO:0007669"/>
    <property type="project" value="UniProtKB-KW"/>
</dbReference>
<dbReference type="AlphaFoldDB" id="A0A4Z0H6H0"/>
<reference evidence="8 9" key="1">
    <citation type="journal article" date="2003" name="Int. J. Syst. Evol. Microbiol.">
        <title>Halobacillus salinus sp. nov., isolated from a salt lake on the coast of the East Sea in Korea.</title>
        <authorList>
            <person name="Yoon J.H."/>
            <person name="Kang K.H."/>
            <person name="Park Y.H."/>
        </authorList>
    </citation>
    <scope>NUCLEOTIDE SEQUENCE [LARGE SCALE GENOMIC DNA]</scope>
    <source>
        <strain evidence="8 9">HSL-3</strain>
    </source>
</reference>
<dbReference type="GO" id="GO:0044027">
    <property type="term" value="P:negative regulation of gene expression via chromosomal CpG island methylation"/>
    <property type="evidence" value="ECO:0007669"/>
    <property type="project" value="TreeGrafter"/>
</dbReference>
<evidence type="ECO:0000256" key="5">
    <source>
        <dbReference type="PROSITE-ProRule" id="PRU01016"/>
    </source>
</evidence>
<dbReference type="InterPro" id="IPR018117">
    <property type="entry name" value="C5_DNA_meth_AS"/>
</dbReference>
<dbReference type="PROSITE" id="PS00094">
    <property type="entry name" value="C5_MTASE_1"/>
    <property type="match status" value="1"/>
</dbReference>
<dbReference type="Pfam" id="PF00145">
    <property type="entry name" value="DNA_methylase"/>
    <property type="match status" value="1"/>
</dbReference>
<dbReference type="EC" id="2.1.1.37" evidence="7"/>
<dbReference type="Proteomes" id="UP000297982">
    <property type="component" value="Unassembled WGS sequence"/>
</dbReference>
<dbReference type="PRINTS" id="PR00105">
    <property type="entry name" value="C5METTRFRASE"/>
</dbReference>
<evidence type="ECO:0000256" key="6">
    <source>
        <dbReference type="RuleBase" id="RU000416"/>
    </source>
</evidence>
<protein>
    <recommendedName>
        <fullName evidence="7">Cytosine-specific methyltransferase</fullName>
        <ecNumber evidence="7">2.1.1.37</ecNumber>
    </recommendedName>
</protein>
<dbReference type="Gene3D" id="3.90.120.10">
    <property type="entry name" value="DNA Methylase, subunit A, domain 2"/>
    <property type="match status" value="1"/>
</dbReference>
<evidence type="ECO:0000256" key="3">
    <source>
        <dbReference type="ARBA" id="ARBA00022691"/>
    </source>
</evidence>
<evidence type="ECO:0000256" key="2">
    <source>
        <dbReference type="ARBA" id="ARBA00022679"/>
    </source>
</evidence>
<evidence type="ECO:0000256" key="4">
    <source>
        <dbReference type="ARBA" id="ARBA00022747"/>
    </source>
</evidence>
<feature type="active site" evidence="5">
    <location>
        <position position="102"/>
    </location>
</feature>
<evidence type="ECO:0000256" key="7">
    <source>
        <dbReference type="RuleBase" id="RU000417"/>
    </source>
</evidence>
<dbReference type="EMBL" id="SRJC01000001">
    <property type="protein sequence ID" value="TGB05414.1"/>
    <property type="molecule type" value="Genomic_DNA"/>
</dbReference>
<proteinExistence type="inferred from homology"/>
<evidence type="ECO:0000313" key="9">
    <source>
        <dbReference type="Proteomes" id="UP000297982"/>
    </source>
</evidence>
<dbReference type="InterPro" id="IPR029063">
    <property type="entry name" value="SAM-dependent_MTases_sf"/>
</dbReference>
<dbReference type="PANTHER" id="PTHR10629:SF52">
    <property type="entry name" value="DNA (CYTOSINE-5)-METHYLTRANSFERASE 1"/>
    <property type="match status" value="1"/>
</dbReference>
<keyword evidence="2 5" id="KW-0808">Transferase</keyword>
<dbReference type="Gene3D" id="3.40.50.150">
    <property type="entry name" value="Vaccinia Virus protein VP39"/>
    <property type="match status" value="1"/>
</dbReference>
<dbReference type="GO" id="GO:0003677">
    <property type="term" value="F:DNA binding"/>
    <property type="evidence" value="ECO:0007669"/>
    <property type="project" value="TreeGrafter"/>
</dbReference>
<keyword evidence="1 5" id="KW-0489">Methyltransferase</keyword>
<accession>A0A4Z0H6H0</accession>
<evidence type="ECO:0000256" key="1">
    <source>
        <dbReference type="ARBA" id="ARBA00022603"/>
    </source>
</evidence>
<dbReference type="GO" id="GO:0003886">
    <property type="term" value="F:DNA (cytosine-5-)-methyltransferase activity"/>
    <property type="evidence" value="ECO:0007669"/>
    <property type="project" value="UniProtKB-EC"/>
</dbReference>
<evidence type="ECO:0000313" key="8">
    <source>
        <dbReference type="EMBL" id="TGB05414.1"/>
    </source>
</evidence>
<comment type="caution">
    <text evidence="8">The sequence shown here is derived from an EMBL/GenBank/DDBJ whole genome shotgun (WGS) entry which is preliminary data.</text>
</comment>
<gene>
    <name evidence="8" type="ORF">E4663_00415</name>
</gene>
<keyword evidence="3 5" id="KW-0949">S-adenosyl-L-methionine</keyword>
<dbReference type="NCBIfam" id="TIGR00675">
    <property type="entry name" value="dcm"/>
    <property type="match status" value="1"/>
</dbReference>
<dbReference type="GO" id="GO:0032259">
    <property type="term" value="P:methylation"/>
    <property type="evidence" value="ECO:0007669"/>
    <property type="project" value="UniProtKB-KW"/>
</dbReference>
<dbReference type="PANTHER" id="PTHR10629">
    <property type="entry name" value="CYTOSINE-SPECIFIC METHYLTRANSFERASE"/>
    <property type="match status" value="1"/>
</dbReference>
<keyword evidence="9" id="KW-1185">Reference proteome</keyword>
<comment type="catalytic activity">
    <reaction evidence="7">
        <text>a 2'-deoxycytidine in DNA + S-adenosyl-L-methionine = a 5-methyl-2'-deoxycytidine in DNA + S-adenosyl-L-homocysteine + H(+)</text>
        <dbReference type="Rhea" id="RHEA:13681"/>
        <dbReference type="Rhea" id="RHEA-COMP:11369"/>
        <dbReference type="Rhea" id="RHEA-COMP:11370"/>
        <dbReference type="ChEBI" id="CHEBI:15378"/>
        <dbReference type="ChEBI" id="CHEBI:57856"/>
        <dbReference type="ChEBI" id="CHEBI:59789"/>
        <dbReference type="ChEBI" id="CHEBI:85452"/>
        <dbReference type="ChEBI" id="CHEBI:85454"/>
        <dbReference type="EC" id="2.1.1.37"/>
    </reaction>
</comment>